<dbReference type="Proteomes" id="UP000605568">
    <property type="component" value="Unassembled WGS sequence"/>
</dbReference>
<proteinExistence type="predicted"/>
<accession>A0ABQ3MIP6</accession>
<protein>
    <submittedName>
        <fullName evidence="1">Uncharacterized protein</fullName>
    </submittedName>
</protein>
<sequence length="89" mass="9122">MGRALGVTAGGAEGTLRVGATAGGCSRSTFARAVEARLVAARGSLFGVAARGVAAALPRVERRREGVALPSLSSLLTSRIVSHYCRERP</sequence>
<evidence type="ECO:0000313" key="1">
    <source>
        <dbReference type="EMBL" id="GHH45694.1"/>
    </source>
</evidence>
<evidence type="ECO:0000313" key="2">
    <source>
        <dbReference type="Proteomes" id="UP000605568"/>
    </source>
</evidence>
<reference evidence="2" key="1">
    <citation type="journal article" date="2019" name="Int. J. Syst. Evol. Microbiol.">
        <title>The Global Catalogue of Microorganisms (GCM) 10K type strain sequencing project: providing services to taxonomists for standard genome sequencing and annotation.</title>
        <authorList>
            <consortium name="The Broad Institute Genomics Platform"/>
            <consortium name="The Broad Institute Genome Sequencing Center for Infectious Disease"/>
            <person name="Wu L."/>
            <person name="Ma J."/>
        </authorList>
    </citation>
    <scope>NUCLEOTIDE SEQUENCE [LARGE SCALE GENOMIC DNA]</scope>
    <source>
        <strain evidence="2">CGMCC 4.7367</strain>
    </source>
</reference>
<dbReference type="EMBL" id="BNAR01000007">
    <property type="protein sequence ID" value="GHH45694.1"/>
    <property type="molecule type" value="Genomic_DNA"/>
</dbReference>
<comment type="caution">
    <text evidence="1">The sequence shown here is derived from an EMBL/GenBank/DDBJ whole genome shotgun (WGS) entry which is preliminary data.</text>
</comment>
<keyword evidence="2" id="KW-1185">Reference proteome</keyword>
<name>A0ABQ3MIP6_9PSEU</name>
<organism evidence="1 2">
    <name type="scientific">Lentzea cavernae</name>
    <dbReference type="NCBI Taxonomy" id="2020703"/>
    <lineage>
        <taxon>Bacteria</taxon>
        <taxon>Bacillati</taxon>
        <taxon>Actinomycetota</taxon>
        <taxon>Actinomycetes</taxon>
        <taxon>Pseudonocardiales</taxon>
        <taxon>Pseudonocardiaceae</taxon>
        <taxon>Lentzea</taxon>
    </lineage>
</organism>
<gene>
    <name evidence="1" type="ORF">GCM10017774_47040</name>
</gene>